<dbReference type="Pfam" id="PF00962">
    <property type="entry name" value="A_deaminase"/>
    <property type="match status" value="1"/>
</dbReference>
<dbReference type="PhylomeDB" id="B4J3K5"/>
<dbReference type="eggNOG" id="KOG1097">
    <property type="taxonomic scope" value="Eukaryota"/>
</dbReference>
<evidence type="ECO:0000256" key="2">
    <source>
        <dbReference type="ARBA" id="ARBA00004613"/>
    </source>
</evidence>
<evidence type="ECO:0000256" key="1">
    <source>
        <dbReference type="ARBA" id="ARBA00001947"/>
    </source>
</evidence>
<dbReference type="STRING" id="7222.B4J3K5"/>
<feature type="transmembrane region" description="Helical" evidence="12">
    <location>
        <begin position="57"/>
        <end position="79"/>
    </location>
</feature>
<evidence type="ECO:0000256" key="10">
    <source>
        <dbReference type="ARBA" id="ARBA00047764"/>
    </source>
</evidence>
<protein>
    <recommendedName>
        <fullName evidence="5">Adenosine deaminase</fullName>
        <ecNumber evidence="4">3.5.4.4</ecNumber>
    </recommendedName>
</protein>
<keyword evidence="7" id="KW-0479">Metal-binding</keyword>
<evidence type="ECO:0000256" key="7">
    <source>
        <dbReference type="ARBA" id="ARBA00022723"/>
    </source>
</evidence>
<dbReference type="InterPro" id="IPR006330">
    <property type="entry name" value="Ado/ade_deaminase"/>
</dbReference>
<dbReference type="EMBL" id="CH916366">
    <property type="protein sequence ID" value="EDV96207.1"/>
    <property type="molecule type" value="Genomic_DNA"/>
</dbReference>
<dbReference type="InterPro" id="IPR006331">
    <property type="entry name" value="ADGF"/>
</dbReference>
<dbReference type="Pfam" id="PF08451">
    <property type="entry name" value="A_deaminase_N"/>
    <property type="match status" value="1"/>
</dbReference>
<comment type="cofactor">
    <cofactor evidence="1">
        <name>Zn(2+)</name>
        <dbReference type="ChEBI" id="CHEBI:29105"/>
    </cofactor>
</comment>
<dbReference type="GO" id="GO:0005615">
    <property type="term" value="C:extracellular space"/>
    <property type="evidence" value="ECO:0007669"/>
    <property type="project" value="InterPro"/>
</dbReference>
<reference evidence="15 16" key="1">
    <citation type="journal article" date="2007" name="Nature">
        <title>Evolution of genes and genomes on the Drosophila phylogeny.</title>
        <authorList>
            <consortium name="Drosophila 12 Genomes Consortium"/>
            <person name="Clark A.G."/>
            <person name="Eisen M.B."/>
            <person name="Smith D.R."/>
            <person name="Bergman C.M."/>
            <person name="Oliver B."/>
            <person name="Markow T.A."/>
            <person name="Kaufman T.C."/>
            <person name="Kellis M."/>
            <person name="Gelbart W."/>
            <person name="Iyer V.N."/>
            <person name="Pollard D.A."/>
            <person name="Sackton T.B."/>
            <person name="Larracuente A.M."/>
            <person name="Singh N.D."/>
            <person name="Abad J.P."/>
            <person name="Abt D.N."/>
            <person name="Adryan B."/>
            <person name="Aguade M."/>
            <person name="Akashi H."/>
            <person name="Anderson W.W."/>
            <person name="Aquadro C.F."/>
            <person name="Ardell D.H."/>
            <person name="Arguello R."/>
            <person name="Artieri C.G."/>
            <person name="Barbash D.A."/>
            <person name="Barker D."/>
            <person name="Barsanti P."/>
            <person name="Batterham P."/>
            <person name="Batzoglou S."/>
            <person name="Begun D."/>
            <person name="Bhutkar A."/>
            <person name="Blanco E."/>
            <person name="Bosak S.A."/>
            <person name="Bradley R.K."/>
            <person name="Brand A.D."/>
            <person name="Brent M.R."/>
            <person name="Brooks A.N."/>
            <person name="Brown R.H."/>
            <person name="Butlin R.K."/>
            <person name="Caggese C."/>
            <person name="Calvi B.R."/>
            <person name="Bernardo de Carvalho A."/>
            <person name="Caspi A."/>
            <person name="Castrezana S."/>
            <person name="Celniker S.E."/>
            <person name="Chang J.L."/>
            <person name="Chapple C."/>
            <person name="Chatterji S."/>
            <person name="Chinwalla A."/>
            <person name="Civetta A."/>
            <person name="Clifton S.W."/>
            <person name="Comeron J.M."/>
            <person name="Costello J.C."/>
            <person name="Coyne J.A."/>
            <person name="Daub J."/>
            <person name="David R.G."/>
            <person name="Delcher A.L."/>
            <person name="Delehaunty K."/>
            <person name="Do C.B."/>
            <person name="Ebling H."/>
            <person name="Edwards K."/>
            <person name="Eickbush T."/>
            <person name="Evans J.D."/>
            <person name="Filipski A."/>
            <person name="Findeiss S."/>
            <person name="Freyhult E."/>
            <person name="Fulton L."/>
            <person name="Fulton R."/>
            <person name="Garcia A.C."/>
            <person name="Gardiner A."/>
            <person name="Garfield D.A."/>
            <person name="Garvin B.E."/>
            <person name="Gibson G."/>
            <person name="Gilbert D."/>
            <person name="Gnerre S."/>
            <person name="Godfrey J."/>
            <person name="Good R."/>
            <person name="Gotea V."/>
            <person name="Gravely B."/>
            <person name="Greenberg A.J."/>
            <person name="Griffiths-Jones S."/>
            <person name="Gross S."/>
            <person name="Guigo R."/>
            <person name="Gustafson E.A."/>
            <person name="Haerty W."/>
            <person name="Hahn M.W."/>
            <person name="Halligan D.L."/>
            <person name="Halpern A.L."/>
            <person name="Halter G.M."/>
            <person name="Han M.V."/>
            <person name="Heger A."/>
            <person name="Hillier L."/>
            <person name="Hinrichs A.S."/>
            <person name="Holmes I."/>
            <person name="Hoskins R.A."/>
            <person name="Hubisz M.J."/>
            <person name="Hultmark D."/>
            <person name="Huntley M.A."/>
            <person name="Jaffe D.B."/>
            <person name="Jagadeeshan S."/>
            <person name="Jeck W.R."/>
            <person name="Johnson J."/>
            <person name="Jones C.D."/>
            <person name="Jordan W.C."/>
            <person name="Karpen G.H."/>
            <person name="Kataoka E."/>
            <person name="Keightley P.D."/>
            <person name="Kheradpour P."/>
            <person name="Kirkness E.F."/>
            <person name="Koerich L.B."/>
            <person name="Kristiansen K."/>
            <person name="Kudrna D."/>
            <person name="Kulathinal R.J."/>
            <person name="Kumar S."/>
            <person name="Kwok R."/>
            <person name="Lander E."/>
            <person name="Langley C.H."/>
            <person name="Lapoint R."/>
            <person name="Lazzaro B.P."/>
            <person name="Lee S.J."/>
            <person name="Levesque L."/>
            <person name="Li R."/>
            <person name="Lin C.F."/>
            <person name="Lin M.F."/>
            <person name="Lindblad-Toh K."/>
            <person name="Llopart A."/>
            <person name="Long M."/>
            <person name="Low L."/>
            <person name="Lozovsky E."/>
            <person name="Lu J."/>
            <person name="Luo M."/>
            <person name="Machado C.A."/>
            <person name="Makalowski W."/>
            <person name="Marzo M."/>
            <person name="Matsuda M."/>
            <person name="Matzkin L."/>
            <person name="McAllister B."/>
            <person name="McBride C.S."/>
            <person name="McKernan B."/>
            <person name="McKernan K."/>
            <person name="Mendez-Lago M."/>
            <person name="Minx P."/>
            <person name="Mollenhauer M.U."/>
            <person name="Montooth K."/>
            <person name="Mount S.M."/>
            <person name="Mu X."/>
            <person name="Myers E."/>
            <person name="Negre B."/>
            <person name="Newfeld S."/>
            <person name="Nielsen R."/>
            <person name="Noor M.A."/>
            <person name="O'Grady P."/>
            <person name="Pachter L."/>
            <person name="Papaceit M."/>
            <person name="Parisi M.J."/>
            <person name="Parisi M."/>
            <person name="Parts L."/>
            <person name="Pedersen J.S."/>
            <person name="Pesole G."/>
            <person name="Phillippy A.M."/>
            <person name="Ponting C.P."/>
            <person name="Pop M."/>
            <person name="Porcelli D."/>
            <person name="Powell J.R."/>
            <person name="Prohaska S."/>
            <person name="Pruitt K."/>
            <person name="Puig M."/>
            <person name="Quesneville H."/>
            <person name="Ram K.R."/>
            <person name="Rand D."/>
            <person name="Rasmussen M.D."/>
            <person name="Reed L.K."/>
            <person name="Reenan R."/>
            <person name="Reily A."/>
            <person name="Remington K.A."/>
            <person name="Rieger T.T."/>
            <person name="Ritchie M.G."/>
            <person name="Robin C."/>
            <person name="Rogers Y.H."/>
            <person name="Rohde C."/>
            <person name="Rozas J."/>
            <person name="Rubenfield M.J."/>
            <person name="Ruiz A."/>
            <person name="Russo S."/>
            <person name="Salzberg S.L."/>
            <person name="Sanchez-Gracia A."/>
            <person name="Saranga D.J."/>
            <person name="Sato H."/>
            <person name="Schaeffer S.W."/>
            <person name="Schatz M.C."/>
            <person name="Schlenke T."/>
            <person name="Schwartz R."/>
            <person name="Segarra C."/>
            <person name="Singh R.S."/>
            <person name="Sirot L."/>
            <person name="Sirota M."/>
            <person name="Sisneros N.B."/>
            <person name="Smith C.D."/>
            <person name="Smith T.F."/>
            <person name="Spieth J."/>
            <person name="Stage D.E."/>
            <person name="Stark A."/>
            <person name="Stephan W."/>
            <person name="Strausberg R.L."/>
            <person name="Strempel S."/>
            <person name="Sturgill D."/>
            <person name="Sutton G."/>
            <person name="Sutton G.G."/>
            <person name="Tao W."/>
            <person name="Teichmann S."/>
            <person name="Tobari Y.N."/>
            <person name="Tomimura Y."/>
            <person name="Tsolas J.M."/>
            <person name="Valente V.L."/>
            <person name="Venter E."/>
            <person name="Venter J.C."/>
            <person name="Vicario S."/>
            <person name="Vieira F.G."/>
            <person name="Vilella A.J."/>
            <person name="Villasante A."/>
            <person name="Walenz B."/>
            <person name="Wang J."/>
            <person name="Wasserman M."/>
            <person name="Watts T."/>
            <person name="Wilson D."/>
            <person name="Wilson R.K."/>
            <person name="Wing R.A."/>
            <person name="Wolfner M.F."/>
            <person name="Wong A."/>
            <person name="Wong G.K."/>
            <person name="Wu C.I."/>
            <person name="Wu G."/>
            <person name="Yamamoto D."/>
            <person name="Yang H.P."/>
            <person name="Yang S.P."/>
            <person name="Yorke J.A."/>
            <person name="Yoshida K."/>
            <person name="Zdobnov E."/>
            <person name="Zhang P."/>
            <person name="Zhang Y."/>
            <person name="Zimin A.V."/>
            <person name="Baldwin J."/>
            <person name="Abdouelleil A."/>
            <person name="Abdulkadir J."/>
            <person name="Abebe A."/>
            <person name="Abera B."/>
            <person name="Abreu J."/>
            <person name="Acer S.C."/>
            <person name="Aftuck L."/>
            <person name="Alexander A."/>
            <person name="An P."/>
            <person name="Anderson E."/>
            <person name="Anderson S."/>
            <person name="Arachi H."/>
            <person name="Azer M."/>
            <person name="Bachantsang P."/>
            <person name="Barry A."/>
            <person name="Bayul T."/>
            <person name="Berlin A."/>
            <person name="Bessette D."/>
            <person name="Bloom T."/>
            <person name="Blye J."/>
            <person name="Boguslavskiy L."/>
            <person name="Bonnet C."/>
            <person name="Boukhgalter B."/>
            <person name="Bourzgui I."/>
            <person name="Brown A."/>
            <person name="Cahill P."/>
            <person name="Channer S."/>
            <person name="Cheshatsang Y."/>
            <person name="Chuda L."/>
            <person name="Citroen M."/>
            <person name="Collymore A."/>
            <person name="Cooke P."/>
            <person name="Costello M."/>
            <person name="D'Aco K."/>
            <person name="Daza R."/>
            <person name="De Haan G."/>
            <person name="DeGray S."/>
            <person name="DeMaso C."/>
            <person name="Dhargay N."/>
            <person name="Dooley K."/>
            <person name="Dooley E."/>
            <person name="Doricent M."/>
            <person name="Dorje P."/>
            <person name="Dorjee K."/>
            <person name="Dupes A."/>
            <person name="Elong R."/>
            <person name="Falk J."/>
            <person name="Farina A."/>
            <person name="Faro S."/>
            <person name="Ferguson D."/>
            <person name="Fisher S."/>
            <person name="Foley C.D."/>
            <person name="Franke A."/>
            <person name="Friedrich D."/>
            <person name="Gadbois L."/>
            <person name="Gearin G."/>
            <person name="Gearin C.R."/>
            <person name="Giannoukos G."/>
            <person name="Goode T."/>
            <person name="Graham J."/>
            <person name="Grandbois E."/>
            <person name="Grewal S."/>
            <person name="Gyaltsen K."/>
            <person name="Hafez N."/>
            <person name="Hagos B."/>
            <person name="Hall J."/>
            <person name="Henson C."/>
            <person name="Hollinger A."/>
            <person name="Honan T."/>
            <person name="Huard M.D."/>
            <person name="Hughes L."/>
            <person name="Hurhula B."/>
            <person name="Husby M.E."/>
            <person name="Kamat A."/>
            <person name="Kanga B."/>
            <person name="Kashin S."/>
            <person name="Khazanovich D."/>
            <person name="Kisner P."/>
            <person name="Lance K."/>
            <person name="Lara M."/>
            <person name="Lee W."/>
            <person name="Lennon N."/>
            <person name="Letendre F."/>
            <person name="LeVine R."/>
            <person name="Lipovsky A."/>
            <person name="Liu X."/>
            <person name="Liu J."/>
            <person name="Liu S."/>
            <person name="Lokyitsang T."/>
            <person name="Lokyitsang Y."/>
            <person name="Lubonja R."/>
            <person name="Lui A."/>
            <person name="MacDonald P."/>
            <person name="Magnisalis V."/>
            <person name="Maru K."/>
            <person name="Matthews C."/>
            <person name="McCusker W."/>
            <person name="McDonough S."/>
            <person name="Mehta T."/>
            <person name="Meldrim J."/>
            <person name="Meneus L."/>
            <person name="Mihai O."/>
            <person name="Mihalev A."/>
            <person name="Mihova T."/>
            <person name="Mittelman R."/>
            <person name="Mlenga V."/>
            <person name="Montmayeur A."/>
            <person name="Mulrain L."/>
            <person name="Navidi A."/>
            <person name="Naylor J."/>
            <person name="Negash T."/>
            <person name="Nguyen T."/>
            <person name="Nguyen N."/>
            <person name="Nicol R."/>
            <person name="Norbu C."/>
            <person name="Norbu N."/>
            <person name="Novod N."/>
            <person name="O'Neill B."/>
            <person name="Osman S."/>
            <person name="Markiewicz E."/>
            <person name="Oyono O.L."/>
            <person name="Patti C."/>
            <person name="Phunkhang P."/>
            <person name="Pierre F."/>
            <person name="Priest M."/>
            <person name="Raghuraman S."/>
            <person name="Rege F."/>
            <person name="Reyes R."/>
            <person name="Rise C."/>
            <person name="Rogov P."/>
            <person name="Ross K."/>
            <person name="Ryan E."/>
            <person name="Settipalli S."/>
            <person name="Shea T."/>
            <person name="Sherpa N."/>
            <person name="Shi L."/>
            <person name="Shih D."/>
            <person name="Sparrow T."/>
            <person name="Spaulding J."/>
            <person name="Stalker J."/>
            <person name="Stange-Thomann N."/>
            <person name="Stavropoulos S."/>
            <person name="Stone C."/>
            <person name="Strader C."/>
            <person name="Tesfaye S."/>
            <person name="Thomson T."/>
            <person name="Thoulutsang Y."/>
            <person name="Thoulutsang D."/>
            <person name="Topham K."/>
            <person name="Topping I."/>
            <person name="Tsamla T."/>
            <person name="Vassiliev H."/>
            <person name="Vo A."/>
            <person name="Wangchuk T."/>
            <person name="Wangdi T."/>
            <person name="Weiand M."/>
            <person name="Wilkinson J."/>
            <person name="Wilson A."/>
            <person name="Yadav S."/>
            <person name="Young G."/>
            <person name="Yu Q."/>
            <person name="Zembek L."/>
            <person name="Zhong D."/>
            <person name="Zimmer A."/>
            <person name="Zwirko Z."/>
            <person name="Jaffe D.B."/>
            <person name="Alvarez P."/>
            <person name="Brockman W."/>
            <person name="Butler J."/>
            <person name="Chin C."/>
            <person name="Gnerre S."/>
            <person name="Grabherr M."/>
            <person name="Kleber M."/>
            <person name="Mauceli E."/>
            <person name="MacCallum I."/>
        </authorList>
    </citation>
    <scope>NUCLEOTIDE SEQUENCE [LARGE SCALE GENOMIC DNA]</scope>
    <source>
        <strain evidence="16">Tucson 15287-2541.00</strain>
    </source>
</reference>
<proteinExistence type="inferred from homology"/>
<evidence type="ECO:0000256" key="12">
    <source>
        <dbReference type="SAM" id="Phobius"/>
    </source>
</evidence>
<dbReference type="OMA" id="IWSDYQP"/>
<dbReference type="KEGG" id="dgr:6556527"/>
<dbReference type="Gene3D" id="3.20.20.140">
    <property type="entry name" value="Metal-dependent hydrolases"/>
    <property type="match status" value="1"/>
</dbReference>
<dbReference type="FunCoup" id="B4J3K5">
    <property type="interactions" value="108"/>
</dbReference>
<feature type="domain" description="Adenosine deaminase" evidence="13">
    <location>
        <begin position="286"/>
        <end position="556"/>
    </location>
</feature>
<keyword evidence="9" id="KW-0378">Hydrolase</keyword>
<keyword evidence="16" id="KW-1185">Reference proteome</keyword>
<evidence type="ECO:0000313" key="16">
    <source>
        <dbReference type="Proteomes" id="UP000001070"/>
    </source>
</evidence>
<feature type="region of interest" description="Disordered" evidence="11">
    <location>
        <begin position="18"/>
        <end position="43"/>
    </location>
</feature>
<keyword evidence="12" id="KW-1133">Transmembrane helix</keyword>
<dbReference type="GO" id="GO:0007286">
    <property type="term" value="P:spermatid development"/>
    <property type="evidence" value="ECO:0007669"/>
    <property type="project" value="EnsemblMetazoa"/>
</dbReference>
<dbReference type="InterPro" id="IPR001365">
    <property type="entry name" value="A_deaminase_dom"/>
</dbReference>
<name>B4J3K5_DROGR</name>
<dbReference type="GO" id="GO:0004000">
    <property type="term" value="F:adenosine deaminase activity"/>
    <property type="evidence" value="ECO:0007669"/>
    <property type="project" value="InterPro"/>
</dbReference>
<gene>
    <name evidence="15" type="primary">Dgri\GH15339</name>
    <name evidence="15" type="ORF">Dgri_GH15339</name>
</gene>
<dbReference type="PANTHER" id="PTHR11409">
    <property type="entry name" value="ADENOSINE DEAMINASE"/>
    <property type="match status" value="1"/>
</dbReference>
<dbReference type="Proteomes" id="UP000001070">
    <property type="component" value="Unassembled WGS sequence"/>
</dbReference>
<organism evidence="16">
    <name type="scientific">Drosophila grimshawi</name>
    <name type="common">Hawaiian fruit fly</name>
    <name type="synonym">Idiomyia grimshawi</name>
    <dbReference type="NCBI Taxonomy" id="7222"/>
    <lineage>
        <taxon>Eukaryota</taxon>
        <taxon>Metazoa</taxon>
        <taxon>Ecdysozoa</taxon>
        <taxon>Arthropoda</taxon>
        <taxon>Hexapoda</taxon>
        <taxon>Insecta</taxon>
        <taxon>Pterygota</taxon>
        <taxon>Neoptera</taxon>
        <taxon>Endopterygota</taxon>
        <taxon>Diptera</taxon>
        <taxon>Brachycera</taxon>
        <taxon>Muscomorpha</taxon>
        <taxon>Ephydroidea</taxon>
        <taxon>Drosophilidae</taxon>
        <taxon>Drosophila</taxon>
        <taxon>Hawaiian Drosophila</taxon>
    </lineage>
</organism>
<comment type="catalytic activity">
    <reaction evidence="10">
        <text>adenosine + H2O + H(+) = inosine + NH4(+)</text>
        <dbReference type="Rhea" id="RHEA:24408"/>
        <dbReference type="ChEBI" id="CHEBI:15377"/>
        <dbReference type="ChEBI" id="CHEBI:15378"/>
        <dbReference type="ChEBI" id="CHEBI:16335"/>
        <dbReference type="ChEBI" id="CHEBI:17596"/>
        <dbReference type="ChEBI" id="CHEBI:28938"/>
        <dbReference type="EC" id="3.5.4.4"/>
    </reaction>
</comment>
<dbReference type="InterPro" id="IPR032466">
    <property type="entry name" value="Metal_Hydrolase"/>
</dbReference>
<sequence>MAIEGDKRLLHIYKYPQSPSQTVNSSPAQAITSQNEERERDRERDLNLERASKYGTICWHLSLVILICTMVLALLWTVYLSVDYYSCTTEQRFAQMRQDFVVKERRRRLGGSLGLTPLEEVANQRLLAIKRVDEEMHQIWSDYQPRPHFLAKYQINETDLYSALRSMPKGGLLHVHDAGMFKTELLIELTNYADLWACVDIDGSFEDFRFSSAIPQIKPQGDYKCQWMLMSNFHMQDSTSYRDKLRATLSMDAHSYTNATHLANHLKRAHRLIHGLITYRPMWPTFLFSMLEDFYADGVTYVELRSSLPIMYDLSGTNYTIWDTANSLITITNIFRSTHDDFIGIKLIYAPVRDYNDSSMQNYLQIARFLKAKFPKFFIGFDLISFGDECQFQPLGSAIQLLHISKEIDFYFHAGESRCQNTTTNLPDANLIDALLLGSKRLGNPLNLPLHPEMLRVMKLLKIAAEVCPLSNHYMQYVNDFSQHPAAYLISAGYPIVVGSDYPYFWNAAPLTDDFYVAFVGIANGQANLRLLKQLAMNSFLYSALTEEEKHNALSKWHNNWDHWVDNFVRRT</sequence>
<evidence type="ECO:0000256" key="5">
    <source>
        <dbReference type="ARBA" id="ARBA00018099"/>
    </source>
</evidence>
<evidence type="ECO:0000256" key="3">
    <source>
        <dbReference type="ARBA" id="ARBA00006083"/>
    </source>
</evidence>
<evidence type="ECO:0000256" key="11">
    <source>
        <dbReference type="SAM" id="MobiDB-lite"/>
    </source>
</evidence>
<dbReference type="OrthoDB" id="7202371at2759"/>
<evidence type="ECO:0000256" key="8">
    <source>
        <dbReference type="ARBA" id="ARBA00022729"/>
    </source>
</evidence>
<evidence type="ECO:0000313" key="15">
    <source>
        <dbReference type="EMBL" id="EDV96207.1"/>
    </source>
</evidence>
<evidence type="ECO:0000256" key="9">
    <source>
        <dbReference type="ARBA" id="ARBA00022801"/>
    </source>
</evidence>
<keyword evidence="6" id="KW-0964">Secreted</keyword>
<evidence type="ECO:0000259" key="13">
    <source>
        <dbReference type="Pfam" id="PF00962"/>
    </source>
</evidence>
<dbReference type="InterPro" id="IPR013659">
    <property type="entry name" value="A_deaminase_N"/>
</dbReference>
<dbReference type="SUPFAM" id="SSF51556">
    <property type="entry name" value="Metallo-dependent hydrolases"/>
    <property type="match status" value="1"/>
</dbReference>
<keyword evidence="12" id="KW-0812">Transmembrane</keyword>
<dbReference type="SMR" id="B4J3K5"/>
<comment type="subcellular location">
    <subcellularLocation>
        <location evidence="2">Secreted</location>
    </subcellularLocation>
</comment>
<dbReference type="EC" id="3.5.4.4" evidence="4"/>
<dbReference type="GO" id="GO:0006154">
    <property type="term" value="P:adenosine catabolic process"/>
    <property type="evidence" value="ECO:0007669"/>
    <property type="project" value="InterPro"/>
</dbReference>
<feature type="domain" description="Adenosine/AMP deaminase N-terminal" evidence="14">
    <location>
        <begin position="72"/>
        <end position="164"/>
    </location>
</feature>
<evidence type="ECO:0000256" key="6">
    <source>
        <dbReference type="ARBA" id="ARBA00022525"/>
    </source>
</evidence>
<evidence type="ECO:0000259" key="14">
    <source>
        <dbReference type="Pfam" id="PF08451"/>
    </source>
</evidence>
<dbReference type="InParanoid" id="B4J3K5"/>
<dbReference type="AlphaFoldDB" id="B4J3K5"/>
<keyword evidence="8" id="KW-0732">Signal</keyword>
<dbReference type="PANTHER" id="PTHR11409:SF39">
    <property type="entry name" value="ADENOSINE DEAMINASE 2"/>
    <property type="match status" value="1"/>
</dbReference>
<evidence type="ECO:0000256" key="4">
    <source>
        <dbReference type="ARBA" id="ARBA00012784"/>
    </source>
</evidence>
<dbReference type="FunFam" id="3.20.20.140:FF:000017">
    <property type="entry name" value="Adenosine deaminase 2"/>
    <property type="match status" value="1"/>
</dbReference>
<dbReference type="GO" id="GO:0046872">
    <property type="term" value="F:metal ion binding"/>
    <property type="evidence" value="ECO:0007669"/>
    <property type="project" value="UniProtKB-KW"/>
</dbReference>
<comment type="similarity">
    <text evidence="3">Belongs to the metallo-dependent hydrolases superfamily. Adenosine and AMP deaminases family. ADGF subfamily.</text>
</comment>
<accession>B4J3K5</accession>
<dbReference type="NCBIfam" id="TIGR01431">
    <property type="entry name" value="adm_rel"/>
    <property type="match status" value="1"/>
</dbReference>
<dbReference type="HOGENOM" id="CLU_022829_3_0_1"/>
<keyword evidence="12" id="KW-0472">Membrane</keyword>
<dbReference type="GO" id="GO:0016020">
    <property type="term" value="C:membrane"/>
    <property type="evidence" value="ECO:0007669"/>
    <property type="project" value="EnsemblMetazoa"/>
</dbReference>
<feature type="compositionally biased region" description="Polar residues" evidence="11">
    <location>
        <begin position="18"/>
        <end position="34"/>
    </location>
</feature>
<dbReference type="GO" id="GO:0046103">
    <property type="term" value="P:inosine biosynthetic process"/>
    <property type="evidence" value="ECO:0007669"/>
    <property type="project" value="TreeGrafter"/>
</dbReference>